<keyword evidence="3" id="KW-1185">Reference proteome</keyword>
<feature type="transmembrane region" description="Helical" evidence="1">
    <location>
        <begin position="42"/>
        <end position="60"/>
    </location>
</feature>
<evidence type="ECO:0000313" key="3">
    <source>
        <dbReference type="Proteomes" id="UP001595533"/>
    </source>
</evidence>
<gene>
    <name evidence="2" type="ORF">ACFODZ_14600</name>
</gene>
<proteinExistence type="predicted"/>
<keyword evidence="1" id="KW-1133">Transmembrane helix</keyword>
<dbReference type="RefSeq" id="WP_077412609.1">
    <property type="nucleotide sequence ID" value="NZ_JBHRTS010000008.1"/>
</dbReference>
<evidence type="ECO:0000313" key="2">
    <source>
        <dbReference type="EMBL" id="MFC3195481.1"/>
    </source>
</evidence>
<organism evidence="2 3">
    <name type="scientific">Marinicella sediminis</name>
    <dbReference type="NCBI Taxonomy" id="1792834"/>
    <lineage>
        <taxon>Bacteria</taxon>
        <taxon>Pseudomonadati</taxon>
        <taxon>Pseudomonadota</taxon>
        <taxon>Gammaproteobacteria</taxon>
        <taxon>Lysobacterales</taxon>
        <taxon>Marinicellaceae</taxon>
        <taxon>Marinicella</taxon>
    </lineage>
</organism>
<reference evidence="3" key="1">
    <citation type="journal article" date="2019" name="Int. J. Syst. Evol. Microbiol.">
        <title>The Global Catalogue of Microorganisms (GCM) 10K type strain sequencing project: providing services to taxonomists for standard genome sequencing and annotation.</title>
        <authorList>
            <consortium name="The Broad Institute Genomics Platform"/>
            <consortium name="The Broad Institute Genome Sequencing Center for Infectious Disease"/>
            <person name="Wu L."/>
            <person name="Ma J."/>
        </authorList>
    </citation>
    <scope>NUCLEOTIDE SEQUENCE [LARGE SCALE GENOMIC DNA]</scope>
    <source>
        <strain evidence="3">KCTC 42953</strain>
    </source>
</reference>
<evidence type="ECO:0008006" key="4">
    <source>
        <dbReference type="Google" id="ProtNLM"/>
    </source>
</evidence>
<keyword evidence="1" id="KW-0812">Transmembrane</keyword>
<keyword evidence="1" id="KW-0472">Membrane</keyword>
<name>A0ABV7JBN6_9GAMM</name>
<protein>
    <recommendedName>
        <fullName evidence="4">Anti-sigma factor</fullName>
    </recommendedName>
</protein>
<comment type="caution">
    <text evidence="2">The sequence shown here is derived from an EMBL/GenBank/DDBJ whole genome shotgun (WGS) entry which is preliminary data.</text>
</comment>
<sequence>MNKADHKDLNKWLNNQPQEIPPREAFDNIMDQVHQRNQSRSYRLPVLAAAVLVGLMLWLIPRNEHAQLQQLQLLTEKISMIEYVVRNEVINHSAPGSQLLEKMISMENWLDQLDENIAQTNDNSQKLDLLHAKLEILDDLVALHKKMKPSANQQVI</sequence>
<dbReference type="EMBL" id="JBHRTS010000008">
    <property type="protein sequence ID" value="MFC3195481.1"/>
    <property type="molecule type" value="Genomic_DNA"/>
</dbReference>
<evidence type="ECO:0000256" key="1">
    <source>
        <dbReference type="SAM" id="Phobius"/>
    </source>
</evidence>
<accession>A0ABV7JBN6</accession>
<dbReference type="Proteomes" id="UP001595533">
    <property type="component" value="Unassembled WGS sequence"/>
</dbReference>